<evidence type="ECO:0000259" key="1">
    <source>
        <dbReference type="PROSITE" id="PS50206"/>
    </source>
</evidence>
<accession>A0ABW2TYU3</accession>
<dbReference type="InterPro" id="IPR036873">
    <property type="entry name" value="Rhodanese-like_dom_sf"/>
</dbReference>
<evidence type="ECO:0000313" key="3">
    <source>
        <dbReference type="Proteomes" id="UP001596512"/>
    </source>
</evidence>
<feature type="domain" description="Rhodanese" evidence="1">
    <location>
        <begin position="11"/>
        <end position="97"/>
    </location>
</feature>
<dbReference type="PANTHER" id="PTHR43031">
    <property type="entry name" value="FAD-DEPENDENT OXIDOREDUCTASE"/>
    <property type="match status" value="1"/>
</dbReference>
<comment type="caution">
    <text evidence="2">The sequence shown here is derived from an EMBL/GenBank/DDBJ whole genome shotgun (WGS) entry which is preliminary data.</text>
</comment>
<dbReference type="PROSITE" id="PS50206">
    <property type="entry name" value="RHODANESE_3"/>
    <property type="match status" value="1"/>
</dbReference>
<keyword evidence="3" id="KW-1185">Reference proteome</keyword>
<dbReference type="Pfam" id="PF00581">
    <property type="entry name" value="Rhodanese"/>
    <property type="match status" value="1"/>
</dbReference>
<dbReference type="SUPFAM" id="SSF52821">
    <property type="entry name" value="Rhodanese/Cell cycle control phosphatase"/>
    <property type="match status" value="1"/>
</dbReference>
<dbReference type="Proteomes" id="UP001596512">
    <property type="component" value="Unassembled WGS sequence"/>
</dbReference>
<sequence>MNVPAVTVSDIPADAAIVDVREQAEWDAGHAPGAVHIPMGELAGRLDELPDTALHVICRSGGRSARVTAYLNANGWDAVNVDGGMQSWAAAGRPMASAAGSPEVL</sequence>
<dbReference type="InterPro" id="IPR050229">
    <property type="entry name" value="GlpE_sulfurtransferase"/>
</dbReference>
<dbReference type="CDD" id="cd00158">
    <property type="entry name" value="RHOD"/>
    <property type="match status" value="1"/>
</dbReference>
<protein>
    <submittedName>
        <fullName evidence="2">Rhodanese-like domain-containing protein</fullName>
    </submittedName>
</protein>
<dbReference type="InterPro" id="IPR001763">
    <property type="entry name" value="Rhodanese-like_dom"/>
</dbReference>
<organism evidence="2 3">
    <name type="scientific">Actinokineospora soli</name>
    <dbReference type="NCBI Taxonomy" id="1048753"/>
    <lineage>
        <taxon>Bacteria</taxon>
        <taxon>Bacillati</taxon>
        <taxon>Actinomycetota</taxon>
        <taxon>Actinomycetes</taxon>
        <taxon>Pseudonocardiales</taxon>
        <taxon>Pseudonocardiaceae</taxon>
        <taxon>Actinokineospora</taxon>
    </lineage>
</organism>
<reference evidence="3" key="1">
    <citation type="journal article" date="2019" name="Int. J. Syst. Evol. Microbiol.">
        <title>The Global Catalogue of Microorganisms (GCM) 10K type strain sequencing project: providing services to taxonomists for standard genome sequencing and annotation.</title>
        <authorList>
            <consortium name="The Broad Institute Genomics Platform"/>
            <consortium name="The Broad Institute Genome Sequencing Center for Infectious Disease"/>
            <person name="Wu L."/>
            <person name="Ma J."/>
        </authorList>
    </citation>
    <scope>NUCLEOTIDE SEQUENCE [LARGE SCALE GENOMIC DNA]</scope>
    <source>
        <strain evidence="3">JCM 17695</strain>
    </source>
</reference>
<dbReference type="Gene3D" id="3.40.250.10">
    <property type="entry name" value="Rhodanese-like domain"/>
    <property type="match status" value="1"/>
</dbReference>
<name>A0ABW2TYU3_9PSEU</name>
<dbReference type="EMBL" id="JBHTEY010000004">
    <property type="protein sequence ID" value="MFC7618491.1"/>
    <property type="molecule type" value="Genomic_DNA"/>
</dbReference>
<evidence type="ECO:0000313" key="2">
    <source>
        <dbReference type="EMBL" id="MFC7618491.1"/>
    </source>
</evidence>
<dbReference type="SMART" id="SM00450">
    <property type="entry name" value="RHOD"/>
    <property type="match status" value="1"/>
</dbReference>
<dbReference type="PANTHER" id="PTHR43031:SF17">
    <property type="entry name" value="SULFURTRANSFERASE YTWF-RELATED"/>
    <property type="match status" value="1"/>
</dbReference>
<gene>
    <name evidence="2" type="ORF">ACFQV2_39270</name>
</gene>
<proteinExistence type="predicted"/>